<dbReference type="Gene3D" id="1.10.3720.10">
    <property type="entry name" value="MetI-like"/>
    <property type="match status" value="1"/>
</dbReference>
<comment type="similarity">
    <text evidence="7">Belongs to the binding-protein-dependent transport system permease family.</text>
</comment>
<dbReference type="EMBL" id="LPXN01000177">
    <property type="protein sequence ID" value="KZC97650.1"/>
    <property type="molecule type" value="Genomic_DNA"/>
</dbReference>
<feature type="transmembrane region" description="Helical" evidence="7">
    <location>
        <begin position="137"/>
        <end position="156"/>
    </location>
</feature>
<dbReference type="Proteomes" id="UP000076400">
    <property type="component" value="Unassembled WGS sequence"/>
</dbReference>
<evidence type="ECO:0000256" key="6">
    <source>
        <dbReference type="ARBA" id="ARBA00023136"/>
    </source>
</evidence>
<keyword evidence="6 7" id="KW-0472">Membrane</keyword>
<organism evidence="9 10">
    <name type="scientific">Oceanibaculum pacificum</name>
    <dbReference type="NCBI Taxonomy" id="580166"/>
    <lineage>
        <taxon>Bacteria</taxon>
        <taxon>Pseudomonadati</taxon>
        <taxon>Pseudomonadota</taxon>
        <taxon>Alphaproteobacteria</taxon>
        <taxon>Rhodospirillales</taxon>
        <taxon>Oceanibaculaceae</taxon>
        <taxon>Oceanibaculum</taxon>
    </lineage>
</organism>
<reference evidence="9 10" key="1">
    <citation type="submission" date="2015-12" db="EMBL/GenBank/DDBJ databases">
        <title>Genome sequence of Oceanibaculum pacificum MCCC 1A02656.</title>
        <authorList>
            <person name="Lu L."/>
            <person name="Lai Q."/>
            <person name="Shao Z."/>
            <person name="Qian P."/>
        </authorList>
    </citation>
    <scope>NUCLEOTIDE SEQUENCE [LARGE SCALE GENOMIC DNA]</scope>
    <source>
        <strain evidence="9 10">MCCC 1A02656</strain>
    </source>
</reference>
<feature type="transmembrane region" description="Helical" evidence="7">
    <location>
        <begin position="110"/>
        <end position="131"/>
    </location>
</feature>
<evidence type="ECO:0000256" key="5">
    <source>
        <dbReference type="ARBA" id="ARBA00022989"/>
    </source>
</evidence>
<evidence type="ECO:0000256" key="4">
    <source>
        <dbReference type="ARBA" id="ARBA00022692"/>
    </source>
</evidence>
<feature type="domain" description="ABC transmembrane type-1" evidence="8">
    <location>
        <begin position="71"/>
        <end position="251"/>
    </location>
</feature>
<proteinExistence type="inferred from homology"/>
<comment type="subcellular location">
    <subcellularLocation>
        <location evidence="1 7">Cell membrane</location>
        <topology evidence="1 7">Multi-pass membrane protein</topology>
    </subcellularLocation>
</comment>
<feature type="transmembrane region" description="Helical" evidence="7">
    <location>
        <begin position="77"/>
        <end position="98"/>
    </location>
</feature>
<dbReference type="AlphaFoldDB" id="A0A154V8F4"/>
<accession>A0A154V8F4</accession>
<dbReference type="Pfam" id="PF00528">
    <property type="entry name" value="BPD_transp_1"/>
    <property type="match status" value="1"/>
</dbReference>
<keyword evidence="10" id="KW-1185">Reference proteome</keyword>
<gene>
    <name evidence="9" type="ORF">AUP43_15080</name>
</gene>
<evidence type="ECO:0000259" key="8">
    <source>
        <dbReference type="PROSITE" id="PS50928"/>
    </source>
</evidence>
<dbReference type="SUPFAM" id="SSF161098">
    <property type="entry name" value="MetI-like"/>
    <property type="match status" value="1"/>
</dbReference>
<evidence type="ECO:0000256" key="2">
    <source>
        <dbReference type="ARBA" id="ARBA00022448"/>
    </source>
</evidence>
<dbReference type="GO" id="GO:0005886">
    <property type="term" value="C:plasma membrane"/>
    <property type="evidence" value="ECO:0007669"/>
    <property type="project" value="UniProtKB-SubCell"/>
</dbReference>
<feature type="transmembrane region" description="Helical" evidence="7">
    <location>
        <begin position="25"/>
        <end position="43"/>
    </location>
</feature>
<evidence type="ECO:0000313" key="9">
    <source>
        <dbReference type="EMBL" id="KZC97650.1"/>
    </source>
</evidence>
<dbReference type="PANTHER" id="PTHR30151:SF0">
    <property type="entry name" value="ABC TRANSPORTER PERMEASE PROTEIN MJ0413-RELATED"/>
    <property type="match status" value="1"/>
</dbReference>
<dbReference type="PANTHER" id="PTHR30151">
    <property type="entry name" value="ALKANE SULFONATE ABC TRANSPORTER-RELATED, MEMBRANE SUBUNIT"/>
    <property type="match status" value="1"/>
</dbReference>
<dbReference type="InterPro" id="IPR035906">
    <property type="entry name" value="MetI-like_sf"/>
</dbReference>
<keyword evidence="5 7" id="KW-1133">Transmembrane helix</keyword>
<dbReference type="STRING" id="580166.AUP43_15080"/>
<keyword evidence="2 7" id="KW-0813">Transport</keyword>
<dbReference type="RefSeq" id="WP_067560333.1">
    <property type="nucleotide sequence ID" value="NZ_LPXN01000177.1"/>
</dbReference>
<dbReference type="InterPro" id="IPR000515">
    <property type="entry name" value="MetI-like"/>
</dbReference>
<keyword evidence="4 7" id="KW-0812">Transmembrane</keyword>
<evidence type="ECO:0000256" key="1">
    <source>
        <dbReference type="ARBA" id="ARBA00004651"/>
    </source>
</evidence>
<comment type="caution">
    <text evidence="9">The sequence shown here is derived from an EMBL/GenBank/DDBJ whole genome shotgun (WGS) entry which is preliminary data.</text>
</comment>
<dbReference type="PROSITE" id="PS50928">
    <property type="entry name" value="ABC_TM1"/>
    <property type="match status" value="1"/>
</dbReference>
<feature type="transmembrane region" description="Helical" evidence="7">
    <location>
        <begin position="196"/>
        <end position="213"/>
    </location>
</feature>
<feature type="transmembrane region" description="Helical" evidence="7">
    <location>
        <begin position="233"/>
        <end position="254"/>
    </location>
</feature>
<dbReference type="OrthoDB" id="8138334at2"/>
<keyword evidence="3" id="KW-1003">Cell membrane</keyword>
<sequence length="262" mass="27930">MSASAVDKAAAAKPANPALRRWMDFILLIAGLVGVWYGLHLWAGDVALTSPYATVAKLIQLMGQAWFWPHVGETLLALFYSLLIASVGGLGLGTLLGIHRLSGQIAEPILVALYALPKITLYPLILLIFGLGLSAKVAFGAIHGIIPVTIFALNAVRNIKPVYLKTARVMRLTPLQAMRTVWVPAALPEIVSGQRIGFALTLLGVLLGEMFASQQGLGFLIINAIGLNDVPTIMALALLLALFAVTVSSLLLALDRKLHARS</sequence>
<evidence type="ECO:0000256" key="3">
    <source>
        <dbReference type="ARBA" id="ARBA00022475"/>
    </source>
</evidence>
<evidence type="ECO:0000256" key="7">
    <source>
        <dbReference type="RuleBase" id="RU363032"/>
    </source>
</evidence>
<protein>
    <submittedName>
        <fullName evidence="9">Nitrate ABC transporter permease</fullName>
    </submittedName>
</protein>
<evidence type="ECO:0000313" key="10">
    <source>
        <dbReference type="Proteomes" id="UP000076400"/>
    </source>
</evidence>
<dbReference type="GO" id="GO:0055085">
    <property type="term" value="P:transmembrane transport"/>
    <property type="evidence" value="ECO:0007669"/>
    <property type="project" value="InterPro"/>
</dbReference>
<name>A0A154V8F4_9PROT</name>